<dbReference type="RefSeq" id="WP_128785064.1">
    <property type="nucleotide sequence ID" value="NZ_RJLM01000007.1"/>
</dbReference>
<name>A0A3S3UHV5_9GAMM</name>
<dbReference type="NCBIfam" id="NF040692">
    <property type="entry name" value="recomb_assoc"/>
    <property type="match status" value="1"/>
</dbReference>
<accession>A0A3S3UHV5</accession>
<reference evidence="1 2" key="1">
    <citation type="submission" date="2018-11" db="EMBL/GenBank/DDBJ databases">
        <title>Photobacterium sp. BEI247 sp. nov., a marine bacterium isolated from Yongle Blue Hole in the South China Sea.</title>
        <authorList>
            <person name="Wang X."/>
        </authorList>
    </citation>
    <scope>NUCLEOTIDE SEQUENCE [LARGE SCALE GENOMIC DNA]</scope>
    <source>
        <strain evidence="2">BEI247</strain>
    </source>
</reference>
<comment type="caution">
    <text evidence="1">The sequence shown here is derived from an EMBL/GenBank/DDBJ whole genome shotgun (WGS) entry which is preliminary data.</text>
</comment>
<evidence type="ECO:0000313" key="2">
    <source>
        <dbReference type="Proteomes" id="UP000287563"/>
    </source>
</evidence>
<sequence>MTGIPPEKVLEQLKQQVSTRMQNSLEAVFTVCEEQRERGLTDFSYATIARLGKGRGVPAAQSIRNKTGEAYRTLIDSFASANSKSEKYPSHSQKGQTYAWIDELEDPVVRLQANIIYSQKKDAERLLKEVVPINQVIEVFDGGATAASSIKLNELERSALEHLLSREFLRRHQLEPGANGSIVKSGSKESFFPVATIDAIKKALQNL</sequence>
<gene>
    <name evidence="1" type="ORF">EDI28_17050</name>
</gene>
<proteinExistence type="predicted"/>
<protein>
    <submittedName>
        <fullName evidence="1">Uncharacterized protein</fullName>
    </submittedName>
</protein>
<dbReference type="OrthoDB" id="6629240at2"/>
<organism evidence="1 2">
    <name type="scientific">Photobacterium chitinilyticum</name>
    <dbReference type="NCBI Taxonomy" id="2485123"/>
    <lineage>
        <taxon>Bacteria</taxon>
        <taxon>Pseudomonadati</taxon>
        <taxon>Pseudomonadota</taxon>
        <taxon>Gammaproteobacteria</taxon>
        <taxon>Vibrionales</taxon>
        <taxon>Vibrionaceae</taxon>
        <taxon>Photobacterium</taxon>
    </lineage>
</organism>
<keyword evidence="2" id="KW-1185">Reference proteome</keyword>
<evidence type="ECO:0000313" key="1">
    <source>
        <dbReference type="EMBL" id="RWX54337.1"/>
    </source>
</evidence>
<dbReference type="Proteomes" id="UP000287563">
    <property type="component" value="Unassembled WGS sequence"/>
</dbReference>
<dbReference type="AlphaFoldDB" id="A0A3S3UHV5"/>
<dbReference type="InterPro" id="IPR048061">
    <property type="entry name" value="GmtX-like"/>
</dbReference>
<dbReference type="EMBL" id="RJLM01000007">
    <property type="protein sequence ID" value="RWX54337.1"/>
    <property type="molecule type" value="Genomic_DNA"/>
</dbReference>